<feature type="coiled-coil region" evidence="1">
    <location>
        <begin position="106"/>
        <end position="140"/>
    </location>
</feature>
<dbReference type="EMBL" id="BMQQ01000021">
    <property type="protein sequence ID" value="GGT48556.1"/>
    <property type="molecule type" value="Genomic_DNA"/>
</dbReference>
<proteinExistence type="predicted"/>
<dbReference type="Proteomes" id="UP000619486">
    <property type="component" value="Unassembled WGS sequence"/>
</dbReference>
<evidence type="ECO:0000256" key="1">
    <source>
        <dbReference type="SAM" id="Coils"/>
    </source>
</evidence>
<organism evidence="3 4">
    <name type="scientific">Streptomyces purpureus</name>
    <dbReference type="NCBI Taxonomy" id="1951"/>
    <lineage>
        <taxon>Bacteria</taxon>
        <taxon>Bacillati</taxon>
        <taxon>Actinomycetota</taxon>
        <taxon>Actinomycetes</taxon>
        <taxon>Kitasatosporales</taxon>
        <taxon>Streptomycetaceae</taxon>
        <taxon>Streptomyces</taxon>
    </lineage>
</organism>
<keyword evidence="1" id="KW-0175">Coiled coil</keyword>
<comment type="caution">
    <text evidence="3">The sequence shown here is derived from an EMBL/GenBank/DDBJ whole genome shotgun (WGS) entry which is preliminary data.</text>
</comment>
<dbReference type="AlphaFoldDB" id="A0A918LSZ5"/>
<feature type="region of interest" description="Disordered" evidence="2">
    <location>
        <begin position="1"/>
        <end position="31"/>
    </location>
</feature>
<reference evidence="3" key="2">
    <citation type="submission" date="2020-09" db="EMBL/GenBank/DDBJ databases">
        <authorList>
            <person name="Sun Q."/>
            <person name="Ohkuma M."/>
        </authorList>
    </citation>
    <scope>NUCLEOTIDE SEQUENCE</scope>
    <source>
        <strain evidence="3">JCM 3172</strain>
    </source>
</reference>
<sequence length="164" mass="17541">MRGCASKDDLHAPPGTMREAPPHISRPRTPMVAPDTGVIVLTVKLFGETLEAPRTLAVWQQDAVNQGLPDTAGANPSRPTPLRSVTQCGGPSIMAKALLGYVGGSDPRLLAEMRRLQQRVQDLESELVRIQSENDALTAAAQHPAESLLEGIDLDVHQAEPALT</sequence>
<evidence type="ECO:0008006" key="5">
    <source>
        <dbReference type="Google" id="ProtNLM"/>
    </source>
</evidence>
<protein>
    <recommendedName>
        <fullName evidence="5">Transposase</fullName>
    </recommendedName>
</protein>
<reference evidence="3" key="1">
    <citation type="journal article" date="2014" name="Int. J. Syst. Evol. Microbiol.">
        <title>Complete genome sequence of Corynebacterium casei LMG S-19264T (=DSM 44701T), isolated from a smear-ripened cheese.</title>
        <authorList>
            <consortium name="US DOE Joint Genome Institute (JGI-PGF)"/>
            <person name="Walter F."/>
            <person name="Albersmeier A."/>
            <person name="Kalinowski J."/>
            <person name="Ruckert C."/>
        </authorList>
    </citation>
    <scope>NUCLEOTIDE SEQUENCE</scope>
    <source>
        <strain evidence="3">JCM 3172</strain>
    </source>
</reference>
<keyword evidence="4" id="KW-1185">Reference proteome</keyword>
<evidence type="ECO:0000313" key="3">
    <source>
        <dbReference type="EMBL" id="GGT48556.1"/>
    </source>
</evidence>
<name>A0A918LSZ5_9ACTN</name>
<gene>
    <name evidence="3" type="ORF">GCM10014713_48480</name>
</gene>
<evidence type="ECO:0000313" key="4">
    <source>
        <dbReference type="Proteomes" id="UP000619486"/>
    </source>
</evidence>
<evidence type="ECO:0000256" key="2">
    <source>
        <dbReference type="SAM" id="MobiDB-lite"/>
    </source>
</evidence>
<feature type="compositionally biased region" description="Basic and acidic residues" evidence="2">
    <location>
        <begin position="1"/>
        <end position="11"/>
    </location>
</feature>
<accession>A0A918LSZ5</accession>